<evidence type="ECO:0000313" key="2">
    <source>
        <dbReference type="Proteomes" id="UP001054945"/>
    </source>
</evidence>
<proteinExistence type="predicted"/>
<keyword evidence="2" id="KW-1185">Reference proteome</keyword>
<protein>
    <submittedName>
        <fullName evidence="1">Uncharacterized protein</fullName>
    </submittedName>
</protein>
<organism evidence="1 2">
    <name type="scientific">Caerostris extrusa</name>
    <name type="common">Bark spider</name>
    <name type="synonym">Caerostris bankana</name>
    <dbReference type="NCBI Taxonomy" id="172846"/>
    <lineage>
        <taxon>Eukaryota</taxon>
        <taxon>Metazoa</taxon>
        <taxon>Ecdysozoa</taxon>
        <taxon>Arthropoda</taxon>
        <taxon>Chelicerata</taxon>
        <taxon>Arachnida</taxon>
        <taxon>Araneae</taxon>
        <taxon>Araneomorphae</taxon>
        <taxon>Entelegynae</taxon>
        <taxon>Araneoidea</taxon>
        <taxon>Araneidae</taxon>
        <taxon>Caerostris</taxon>
    </lineage>
</organism>
<evidence type="ECO:0000313" key="1">
    <source>
        <dbReference type="EMBL" id="GIY95140.1"/>
    </source>
</evidence>
<dbReference type="AlphaFoldDB" id="A0AAV4XJ83"/>
<name>A0AAV4XJ83_CAEEX</name>
<sequence length="116" mass="13513">MFLGCILFTIQFDEKNTKIYSPSSFLEEKKAHSITVFSFEREERRAQMLSDETGLFSERGVVQKQKHIRKFRDHSLDMTADYLKRGISISQGAGIKLHEGKLVYHIGLIDIGWMDW</sequence>
<reference evidence="1 2" key="1">
    <citation type="submission" date="2021-06" db="EMBL/GenBank/DDBJ databases">
        <title>Caerostris extrusa draft genome.</title>
        <authorList>
            <person name="Kono N."/>
            <person name="Arakawa K."/>
        </authorList>
    </citation>
    <scope>NUCLEOTIDE SEQUENCE [LARGE SCALE GENOMIC DNA]</scope>
</reference>
<accession>A0AAV4XJ83</accession>
<comment type="caution">
    <text evidence="1">The sequence shown here is derived from an EMBL/GenBank/DDBJ whole genome shotgun (WGS) entry which is preliminary data.</text>
</comment>
<gene>
    <name evidence="1" type="ORF">CEXT_248351</name>
</gene>
<dbReference type="Proteomes" id="UP001054945">
    <property type="component" value="Unassembled WGS sequence"/>
</dbReference>
<dbReference type="EMBL" id="BPLR01017875">
    <property type="protein sequence ID" value="GIY95140.1"/>
    <property type="molecule type" value="Genomic_DNA"/>
</dbReference>